<dbReference type="RefSeq" id="WP_311346154.1">
    <property type="nucleotide sequence ID" value="NZ_JAVREI010000012.1"/>
</dbReference>
<keyword evidence="1" id="KW-0472">Membrane</keyword>
<dbReference type="EMBL" id="JAVREI010000012">
    <property type="protein sequence ID" value="MDT0277348.1"/>
    <property type="molecule type" value="Genomic_DNA"/>
</dbReference>
<comment type="caution">
    <text evidence="2">The sequence shown here is derived from an EMBL/GenBank/DDBJ whole genome shotgun (WGS) entry which is preliminary data.</text>
</comment>
<evidence type="ECO:0008006" key="4">
    <source>
        <dbReference type="Google" id="ProtNLM"/>
    </source>
</evidence>
<proteinExistence type="predicted"/>
<name>A0ABU2KAY2_9ACTN</name>
<sequence>MMTLATVLRIMSQHRLLAGFLLVVVAAAASVLYLTAPRQYAGAATLVVVPNQELSVALASPVDVNPATNPFTSAGAANALAGVLQQVLADAVPTDKAVAAGPGLEVETLEVTRDDASISITYDDISRPPYLSIESSASTARGVSQALGVTEDIANERLVELQDDADAPVAQRYRAVIANSAGGFTVTYPDRLRNALGAALVGTVLAVLLVVFRDGRQQSAASRRGNQAGRQRATSDE</sequence>
<organism evidence="2 3">
    <name type="scientific">Blastococcus goldschmidtiae</name>
    <dbReference type="NCBI Taxonomy" id="3075546"/>
    <lineage>
        <taxon>Bacteria</taxon>
        <taxon>Bacillati</taxon>
        <taxon>Actinomycetota</taxon>
        <taxon>Actinomycetes</taxon>
        <taxon>Geodermatophilales</taxon>
        <taxon>Geodermatophilaceae</taxon>
        <taxon>Blastococcus</taxon>
    </lineage>
</organism>
<reference evidence="3" key="1">
    <citation type="submission" date="2023-07" db="EMBL/GenBank/DDBJ databases">
        <title>30 novel species of actinomycetes from the DSMZ collection.</title>
        <authorList>
            <person name="Nouioui I."/>
        </authorList>
    </citation>
    <scope>NUCLEOTIDE SEQUENCE [LARGE SCALE GENOMIC DNA]</scope>
    <source>
        <strain evidence="3">DSM 46792</strain>
    </source>
</reference>
<evidence type="ECO:0000313" key="3">
    <source>
        <dbReference type="Proteomes" id="UP001183222"/>
    </source>
</evidence>
<evidence type="ECO:0000256" key="1">
    <source>
        <dbReference type="SAM" id="Phobius"/>
    </source>
</evidence>
<protein>
    <recommendedName>
        <fullName evidence="4">Capsular polysaccharide biosynthesis protein</fullName>
    </recommendedName>
</protein>
<accession>A0ABU2KAY2</accession>
<feature type="transmembrane region" description="Helical" evidence="1">
    <location>
        <begin position="195"/>
        <end position="212"/>
    </location>
</feature>
<gene>
    <name evidence="2" type="ORF">RM425_15695</name>
</gene>
<keyword evidence="1" id="KW-0812">Transmembrane</keyword>
<keyword evidence="1" id="KW-1133">Transmembrane helix</keyword>
<dbReference type="Proteomes" id="UP001183222">
    <property type="component" value="Unassembled WGS sequence"/>
</dbReference>
<keyword evidence="3" id="KW-1185">Reference proteome</keyword>
<evidence type="ECO:0000313" key="2">
    <source>
        <dbReference type="EMBL" id="MDT0277348.1"/>
    </source>
</evidence>